<accession>A0ABR2HU36</accession>
<evidence type="ECO:0000313" key="2">
    <source>
        <dbReference type="EMBL" id="KAK8852671.1"/>
    </source>
</evidence>
<sequence>MSQIIEKSEITDDLFSQDSFIVKIDASKWGKEEEAFEDLGKSFKYVEIDSDWNSTYWNWNYFMDWIRELDWIKETKIECSIKNLKSNERFFPILMDVMQCCIKYWNKQSKSEKTKKQIIFYYN</sequence>
<protein>
    <recommendedName>
        <fullName evidence="4">Barstar (barnase inhibitor) domain-containing protein</fullName>
    </recommendedName>
</protein>
<reference evidence="1 3" key="1">
    <citation type="submission" date="2024-04" db="EMBL/GenBank/DDBJ databases">
        <title>Tritrichomonas musculus Genome.</title>
        <authorList>
            <person name="Alves-Ferreira E."/>
            <person name="Grigg M."/>
            <person name="Lorenzi H."/>
            <person name="Galac M."/>
        </authorList>
    </citation>
    <scope>NUCLEOTIDE SEQUENCE [LARGE SCALE GENOMIC DNA]</scope>
    <source>
        <strain evidence="1 3">EAF2021</strain>
    </source>
</reference>
<evidence type="ECO:0008006" key="4">
    <source>
        <dbReference type="Google" id="ProtNLM"/>
    </source>
</evidence>
<proteinExistence type="predicted"/>
<comment type="caution">
    <text evidence="1">The sequence shown here is derived from an EMBL/GenBank/DDBJ whole genome shotgun (WGS) entry which is preliminary data.</text>
</comment>
<gene>
    <name evidence="1" type="ORF">M9Y10_017654</name>
    <name evidence="2" type="ORF">M9Y10_017660</name>
</gene>
<evidence type="ECO:0000313" key="1">
    <source>
        <dbReference type="EMBL" id="KAK8852665.1"/>
    </source>
</evidence>
<dbReference type="EMBL" id="JAPFFF010000023">
    <property type="protein sequence ID" value="KAK8852671.1"/>
    <property type="molecule type" value="Genomic_DNA"/>
</dbReference>
<keyword evidence="3" id="KW-1185">Reference proteome</keyword>
<name>A0ABR2HU36_9EUKA</name>
<organism evidence="1 3">
    <name type="scientific">Tritrichomonas musculus</name>
    <dbReference type="NCBI Taxonomy" id="1915356"/>
    <lineage>
        <taxon>Eukaryota</taxon>
        <taxon>Metamonada</taxon>
        <taxon>Parabasalia</taxon>
        <taxon>Tritrichomonadida</taxon>
        <taxon>Tritrichomonadidae</taxon>
        <taxon>Tritrichomonas</taxon>
    </lineage>
</organism>
<dbReference type="Proteomes" id="UP001470230">
    <property type="component" value="Unassembled WGS sequence"/>
</dbReference>
<evidence type="ECO:0000313" key="3">
    <source>
        <dbReference type="Proteomes" id="UP001470230"/>
    </source>
</evidence>
<dbReference type="EMBL" id="JAPFFF010000023">
    <property type="protein sequence ID" value="KAK8852665.1"/>
    <property type="molecule type" value="Genomic_DNA"/>
</dbReference>